<keyword evidence="1" id="KW-0805">Transcription regulation</keyword>
<dbReference type="InterPro" id="IPR009057">
    <property type="entry name" value="Homeodomain-like_sf"/>
</dbReference>
<proteinExistence type="predicted"/>
<dbReference type="Pfam" id="PF20240">
    <property type="entry name" value="DUF6597"/>
    <property type="match status" value="1"/>
</dbReference>
<feature type="compositionally biased region" description="Basic and acidic residues" evidence="4">
    <location>
        <begin position="12"/>
        <end position="24"/>
    </location>
</feature>
<evidence type="ECO:0000256" key="1">
    <source>
        <dbReference type="ARBA" id="ARBA00023015"/>
    </source>
</evidence>
<gene>
    <name evidence="6" type="ORF">EDC50_0649</name>
</gene>
<dbReference type="GO" id="GO:0043565">
    <property type="term" value="F:sequence-specific DNA binding"/>
    <property type="evidence" value="ECO:0007669"/>
    <property type="project" value="InterPro"/>
</dbReference>
<dbReference type="PANTHER" id="PTHR46796">
    <property type="entry name" value="HTH-TYPE TRANSCRIPTIONAL ACTIVATOR RHAS-RELATED"/>
    <property type="match status" value="1"/>
</dbReference>
<dbReference type="Proteomes" id="UP000269708">
    <property type="component" value="Unassembled WGS sequence"/>
</dbReference>
<dbReference type="PROSITE" id="PS01124">
    <property type="entry name" value="HTH_ARAC_FAMILY_2"/>
    <property type="match status" value="1"/>
</dbReference>
<dbReference type="SMART" id="SM00342">
    <property type="entry name" value="HTH_ARAC"/>
    <property type="match status" value="1"/>
</dbReference>
<evidence type="ECO:0000313" key="7">
    <source>
        <dbReference type="Proteomes" id="UP000269708"/>
    </source>
</evidence>
<evidence type="ECO:0000256" key="2">
    <source>
        <dbReference type="ARBA" id="ARBA00023125"/>
    </source>
</evidence>
<accession>A0A3N4VFK0</accession>
<reference evidence="6 7" key="1">
    <citation type="submission" date="2018-11" db="EMBL/GenBank/DDBJ databases">
        <title>Genomic Encyclopedia of Type Strains, Phase IV (KMG-IV): sequencing the most valuable type-strain genomes for metagenomic binning, comparative biology and taxonomic classification.</title>
        <authorList>
            <person name="Goeker M."/>
        </authorList>
    </citation>
    <scope>NUCLEOTIDE SEQUENCE [LARGE SCALE GENOMIC DNA]</scope>
    <source>
        <strain evidence="6 7">DSM 25623</strain>
    </source>
</reference>
<dbReference type="SUPFAM" id="SSF46689">
    <property type="entry name" value="Homeodomain-like"/>
    <property type="match status" value="1"/>
</dbReference>
<dbReference type="EMBL" id="RKQN01000001">
    <property type="protein sequence ID" value="RPE81458.1"/>
    <property type="molecule type" value="Genomic_DNA"/>
</dbReference>
<sequence>MGSLGIDPAAGARERRERNREQPGGERAAACGRGGPGGTSAADVPAFEHIRDAPDWKNPPRAARMSTVGPARGILRHRPAPGRFHHARLAPPPALAGLVQHFWIIRWELQGNPPQTRETLPHPNVHLVVEGGQARLYGVQRGRFVRELRGRGGVFGIKFRAGAFRGLLGKPVSTLRDRSLPLEEALGVDPAALLRDLAAAGEDDARQVQAAVRFLEPIRPPPDPVAERIAELVARIERERDLLRVEQAAEAFGTAPRTLQRLFNDYVGIGPKWVIQRYRLHQALERLACGDAADGTRLALELGYFDQAHFIRDFRRLVGRSPGEYLRG</sequence>
<keyword evidence="2" id="KW-0238">DNA-binding</keyword>
<evidence type="ECO:0000256" key="4">
    <source>
        <dbReference type="SAM" id="MobiDB-lite"/>
    </source>
</evidence>
<comment type="caution">
    <text evidence="6">The sequence shown here is derived from an EMBL/GenBank/DDBJ whole genome shotgun (WGS) entry which is preliminary data.</text>
</comment>
<name>A0A3N4VFK0_9GAMM</name>
<feature type="region of interest" description="Disordered" evidence="4">
    <location>
        <begin position="1"/>
        <end position="43"/>
    </location>
</feature>
<dbReference type="InterPro" id="IPR046532">
    <property type="entry name" value="DUF6597"/>
</dbReference>
<evidence type="ECO:0000256" key="3">
    <source>
        <dbReference type="ARBA" id="ARBA00023163"/>
    </source>
</evidence>
<keyword evidence="7" id="KW-1185">Reference proteome</keyword>
<evidence type="ECO:0000313" key="6">
    <source>
        <dbReference type="EMBL" id="RPE81458.1"/>
    </source>
</evidence>
<dbReference type="AlphaFoldDB" id="A0A3N4VFK0"/>
<dbReference type="Pfam" id="PF12833">
    <property type="entry name" value="HTH_18"/>
    <property type="match status" value="1"/>
</dbReference>
<dbReference type="GO" id="GO:0003700">
    <property type="term" value="F:DNA-binding transcription factor activity"/>
    <property type="evidence" value="ECO:0007669"/>
    <property type="project" value="InterPro"/>
</dbReference>
<dbReference type="InterPro" id="IPR018060">
    <property type="entry name" value="HTH_AraC"/>
</dbReference>
<dbReference type="Gene3D" id="1.10.10.60">
    <property type="entry name" value="Homeodomain-like"/>
    <property type="match status" value="1"/>
</dbReference>
<organism evidence="6 7">
    <name type="scientific">Vulcaniibacterium tengchongense</name>
    <dbReference type="NCBI Taxonomy" id="1273429"/>
    <lineage>
        <taxon>Bacteria</taxon>
        <taxon>Pseudomonadati</taxon>
        <taxon>Pseudomonadota</taxon>
        <taxon>Gammaproteobacteria</taxon>
        <taxon>Lysobacterales</taxon>
        <taxon>Lysobacteraceae</taxon>
        <taxon>Vulcaniibacterium</taxon>
    </lineage>
</organism>
<feature type="domain" description="HTH araC/xylS-type" evidence="5">
    <location>
        <begin position="227"/>
        <end position="328"/>
    </location>
</feature>
<evidence type="ECO:0000259" key="5">
    <source>
        <dbReference type="PROSITE" id="PS01124"/>
    </source>
</evidence>
<keyword evidence="3" id="KW-0804">Transcription</keyword>
<protein>
    <submittedName>
        <fullName evidence="6">AraC family transcriptional regulator</fullName>
    </submittedName>
</protein>
<dbReference type="InterPro" id="IPR050204">
    <property type="entry name" value="AraC_XylS_family_regulators"/>
</dbReference>